<evidence type="ECO:0000256" key="1">
    <source>
        <dbReference type="ARBA" id="ARBA00008645"/>
    </source>
</evidence>
<evidence type="ECO:0000313" key="4">
    <source>
        <dbReference type="EMBL" id="SDU10067.1"/>
    </source>
</evidence>
<dbReference type="SUPFAM" id="SSF53474">
    <property type="entry name" value="alpha/beta-Hydrolases"/>
    <property type="match status" value="1"/>
</dbReference>
<feature type="domain" description="AB hydrolase-1" evidence="3">
    <location>
        <begin position="30"/>
        <end position="146"/>
    </location>
</feature>
<dbReference type="InterPro" id="IPR050266">
    <property type="entry name" value="AB_hydrolase_sf"/>
</dbReference>
<name>A0A1H2FRU0_9GAMM</name>
<keyword evidence="2 4" id="KW-0378">Hydrolase</keyword>
<accession>A0A1H2FRU0</accession>
<dbReference type="Pfam" id="PF00561">
    <property type="entry name" value="Abhydrolase_1"/>
    <property type="match status" value="1"/>
</dbReference>
<dbReference type="STRING" id="1434072.SAMN05216210_1758"/>
<dbReference type="GO" id="GO:0016787">
    <property type="term" value="F:hydrolase activity"/>
    <property type="evidence" value="ECO:0007669"/>
    <property type="project" value="UniProtKB-KW"/>
</dbReference>
<dbReference type="Proteomes" id="UP000243924">
    <property type="component" value="Chromosome I"/>
</dbReference>
<dbReference type="RefSeq" id="WP_092386062.1">
    <property type="nucleotide sequence ID" value="NZ_LT629787.1"/>
</dbReference>
<dbReference type="Gene3D" id="3.40.50.1820">
    <property type="entry name" value="alpha/beta hydrolase"/>
    <property type="match status" value="1"/>
</dbReference>
<organism evidence="4 5">
    <name type="scientific">Halopseudomonas salegens</name>
    <dbReference type="NCBI Taxonomy" id="1434072"/>
    <lineage>
        <taxon>Bacteria</taxon>
        <taxon>Pseudomonadati</taxon>
        <taxon>Pseudomonadota</taxon>
        <taxon>Gammaproteobacteria</taxon>
        <taxon>Pseudomonadales</taxon>
        <taxon>Pseudomonadaceae</taxon>
        <taxon>Halopseudomonas</taxon>
    </lineage>
</organism>
<evidence type="ECO:0000259" key="3">
    <source>
        <dbReference type="Pfam" id="PF00561"/>
    </source>
</evidence>
<dbReference type="InterPro" id="IPR000073">
    <property type="entry name" value="AB_hydrolase_1"/>
</dbReference>
<dbReference type="AlphaFoldDB" id="A0A1H2FRU0"/>
<keyword evidence="5" id="KW-1185">Reference proteome</keyword>
<dbReference type="PANTHER" id="PTHR43798">
    <property type="entry name" value="MONOACYLGLYCEROL LIPASE"/>
    <property type="match status" value="1"/>
</dbReference>
<protein>
    <submittedName>
        <fullName evidence="4">Epoxide hydrolase. Serine peptidase. MEROPS family S33</fullName>
    </submittedName>
</protein>
<sequence length="288" mass="31002">MSATTSHEVRFNLPNIEVAAKVWGPADGVPVIALHGWLDNAATFDLIAARMPGLQIVALDLPGHGLSDHLPAAGYSLWQQAATVLQVADSLGWQRFALLGHSMGAIISGILAGSLPDRIMGVGMIDGLLPVTAEADDAPAQMAKYFAASLQAANKRKPIYDSVEKAIKARLMGANTPISREAVGILVERGLMPDHGGWTWRTDPQLFLPSPLRFTNQHAIAFIEAIRAPACVVLANQGVMAKYPAVVERVWQFEHIRVHAMDGGHHLHLEAQAPEVATLLHSFFSDLS</sequence>
<dbReference type="GO" id="GO:0016020">
    <property type="term" value="C:membrane"/>
    <property type="evidence" value="ECO:0007669"/>
    <property type="project" value="TreeGrafter"/>
</dbReference>
<comment type="similarity">
    <text evidence="1">Belongs to the AB hydrolase superfamily.</text>
</comment>
<evidence type="ECO:0000256" key="2">
    <source>
        <dbReference type="ARBA" id="ARBA00022801"/>
    </source>
</evidence>
<dbReference type="OrthoDB" id="149912at2"/>
<reference evidence="5" key="1">
    <citation type="submission" date="2016-10" db="EMBL/GenBank/DDBJ databases">
        <authorList>
            <person name="Varghese N."/>
            <person name="Submissions S."/>
        </authorList>
    </citation>
    <scope>NUCLEOTIDE SEQUENCE [LARGE SCALE GENOMIC DNA]</scope>
    <source>
        <strain evidence="5">CECT 8338</strain>
    </source>
</reference>
<dbReference type="EMBL" id="LT629787">
    <property type="protein sequence ID" value="SDU10067.1"/>
    <property type="molecule type" value="Genomic_DNA"/>
</dbReference>
<proteinExistence type="inferred from homology"/>
<dbReference type="InterPro" id="IPR029058">
    <property type="entry name" value="AB_hydrolase_fold"/>
</dbReference>
<gene>
    <name evidence="4" type="ORF">SAMN05216210_1758</name>
</gene>
<dbReference type="PANTHER" id="PTHR43798:SF14">
    <property type="entry name" value="SERINE HYDROLASE-LIKE PROTEIN DDB_G0286239"/>
    <property type="match status" value="1"/>
</dbReference>
<evidence type="ECO:0000313" key="5">
    <source>
        <dbReference type="Proteomes" id="UP000243924"/>
    </source>
</evidence>